<accession>A0A382YLQ3</accession>
<name>A0A382YLQ3_9ZZZZ</name>
<dbReference type="EMBL" id="UINC01176882">
    <property type="protein sequence ID" value="SVD84226.1"/>
    <property type="molecule type" value="Genomic_DNA"/>
</dbReference>
<keyword evidence="1" id="KW-0812">Transmembrane</keyword>
<feature type="transmembrane region" description="Helical" evidence="1">
    <location>
        <begin position="20"/>
        <end position="37"/>
    </location>
</feature>
<sequence>MFAVLSWTQESGFLPLSPGWMKGVLASLFGGLLYFFLPRNLD</sequence>
<protein>
    <submittedName>
        <fullName evidence="2">Uncharacterized protein</fullName>
    </submittedName>
</protein>
<dbReference type="AlphaFoldDB" id="A0A382YLQ3"/>
<reference evidence="2" key="1">
    <citation type="submission" date="2018-05" db="EMBL/GenBank/DDBJ databases">
        <authorList>
            <person name="Lanie J.A."/>
            <person name="Ng W.-L."/>
            <person name="Kazmierczak K.M."/>
            <person name="Andrzejewski T.M."/>
            <person name="Davidsen T.M."/>
            <person name="Wayne K.J."/>
            <person name="Tettelin H."/>
            <person name="Glass J.I."/>
            <person name="Rusch D."/>
            <person name="Podicherti R."/>
            <person name="Tsui H.-C.T."/>
            <person name="Winkler M.E."/>
        </authorList>
    </citation>
    <scope>NUCLEOTIDE SEQUENCE</scope>
</reference>
<evidence type="ECO:0000256" key="1">
    <source>
        <dbReference type="SAM" id="Phobius"/>
    </source>
</evidence>
<proteinExistence type="predicted"/>
<gene>
    <name evidence="2" type="ORF">METZ01_LOCUS437080</name>
</gene>
<evidence type="ECO:0000313" key="2">
    <source>
        <dbReference type="EMBL" id="SVD84226.1"/>
    </source>
</evidence>
<keyword evidence="1" id="KW-1133">Transmembrane helix</keyword>
<organism evidence="2">
    <name type="scientific">marine metagenome</name>
    <dbReference type="NCBI Taxonomy" id="408172"/>
    <lineage>
        <taxon>unclassified sequences</taxon>
        <taxon>metagenomes</taxon>
        <taxon>ecological metagenomes</taxon>
    </lineage>
</organism>
<keyword evidence="1" id="KW-0472">Membrane</keyword>